<dbReference type="Gene3D" id="3.40.50.300">
    <property type="entry name" value="P-loop containing nucleotide triphosphate hydrolases"/>
    <property type="match status" value="1"/>
</dbReference>
<feature type="non-terminal residue" evidence="3">
    <location>
        <position position="1"/>
    </location>
</feature>
<dbReference type="GO" id="GO:0004519">
    <property type="term" value="F:endonuclease activity"/>
    <property type="evidence" value="ECO:0007669"/>
    <property type="project" value="InterPro"/>
</dbReference>
<evidence type="ECO:0000259" key="2">
    <source>
        <dbReference type="Pfam" id="PF20441"/>
    </source>
</evidence>
<protein>
    <recommendedName>
        <fullName evidence="4">Terminase large subunit</fullName>
    </recommendedName>
</protein>
<gene>
    <name evidence="3" type="ORF">LCGC14_1000080</name>
</gene>
<proteinExistence type="predicted"/>
<accession>A0A0F9R9E0</accession>
<evidence type="ECO:0008006" key="4">
    <source>
        <dbReference type="Google" id="ProtNLM"/>
    </source>
</evidence>
<dbReference type="InterPro" id="IPR046461">
    <property type="entry name" value="TerL_ATPase"/>
</dbReference>
<dbReference type="AlphaFoldDB" id="A0A0F9R9E0"/>
<dbReference type="InterPro" id="IPR027417">
    <property type="entry name" value="P-loop_NTPase"/>
</dbReference>
<dbReference type="Pfam" id="PF20441">
    <property type="entry name" value="TerL_nuclease"/>
    <property type="match status" value="1"/>
</dbReference>
<reference evidence="3" key="1">
    <citation type="journal article" date="2015" name="Nature">
        <title>Complex archaea that bridge the gap between prokaryotes and eukaryotes.</title>
        <authorList>
            <person name="Spang A."/>
            <person name="Saw J.H."/>
            <person name="Jorgensen S.L."/>
            <person name="Zaremba-Niedzwiedzka K."/>
            <person name="Martijn J."/>
            <person name="Lind A.E."/>
            <person name="van Eijk R."/>
            <person name="Schleper C."/>
            <person name="Guy L."/>
            <person name="Ettema T.J."/>
        </authorList>
    </citation>
    <scope>NUCLEOTIDE SEQUENCE</scope>
</reference>
<organism evidence="3">
    <name type="scientific">marine sediment metagenome</name>
    <dbReference type="NCBI Taxonomy" id="412755"/>
    <lineage>
        <taxon>unclassified sequences</taxon>
        <taxon>metagenomes</taxon>
        <taxon>ecological metagenomes</taxon>
    </lineage>
</organism>
<evidence type="ECO:0000259" key="1">
    <source>
        <dbReference type="Pfam" id="PF03354"/>
    </source>
</evidence>
<evidence type="ECO:0000313" key="3">
    <source>
        <dbReference type="EMBL" id="KKN14043.1"/>
    </source>
</evidence>
<dbReference type="InterPro" id="IPR005021">
    <property type="entry name" value="Terminase_largesu-like"/>
</dbReference>
<sequence>GGSPGPVRVVGPQEFIETNLVVPRGPLAGKPFLLLPWQQEVVQDIYGEGTTPVVREYYLSLPKKNAKTSFSSVILLYHLIGEPDEVCAEIYSAASSAKQALLIWKTAKQIVKASPKLRQLLESKKLEIHRDRMVYQAKNGERTYNALSSVADSTEGIDPSIVLIDELHAIRGGSGREFIDTLITATAGRKNPLVIYTTTAGSDLTTYCADIEKRIEKIEQNIIERPPGFNYRIHRAPKDLPWDSEEAFEAANPSYKVLVSKAFHREQVAKAKQSPTFRRAYCRYHLNQWVEHAESFIDMENWKACQDDSFDPAQLEGRLCFGALDLSRTTDLTAYVLLFPPSDDDPFHRVLAHAFLPNSDLRNRELRDGVPYYSWGEEGYIEFIDGKVIDFQHVVDHIRESRSLYDLQAIAYDPWDAKEVVRALDGDGLTLLDFPQWYKFMSPPTKKLLELIISQKLRHDGNPLVTWNISNLKVDMDANDNLKPNKRKSKEKIDIAVALIMAIGCATDSSDNKPFVSAYGTGVGTFKSMYSEYEETAAS</sequence>
<name>A0A0F9R9E0_9ZZZZ</name>
<feature type="domain" description="Terminase large subunit-like endonuclease" evidence="2">
    <location>
        <begin position="247"/>
        <end position="507"/>
    </location>
</feature>
<dbReference type="PANTHER" id="PTHR41287:SF1">
    <property type="entry name" value="PROTEIN YMFN"/>
    <property type="match status" value="1"/>
</dbReference>
<dbReference type="InterPro" id="IPR046462">
    <property type="entry name" value="TerL_nuclease"/>
</dbReference>
<dbReference type="EMBL" id="LAZR01003858">
    <property type="protein sequence ID" value="KKN14043.1"/>
    <property type="molecule type" value="Genomic_DNA"/>
</dbReference>
<dbReference type="PANTHER" id="PTHR41287">
    <property type="match status" value="1"/>
</dbReference>
<feature type="domain" description="Terminase large subunit-like ATPase" evidence="1">
    <location>
        <begin position="36"/>
        <end position="216"/>
    </location>
</feature>
<comment type="caution">
    <text evidence="3">The sequence shown here is derived from an EMBL/GenBank/DDBJ whole genome shotgun (WGS) entry which is preliminary data.</text>
</comment>
<dbReference type="Pfam" id="PF03354">
    <property type="entry name" value="TerL_ATPase"/>
    <property type="match status" value="1"/>
</dbReference>